<dbReference type="OrthoDB" id="5405204at2"/>
<evidence type="ECO:0000313" key="2">
    <source>
        <dbReference type="Proteomes" id="UP000267400"/>
    </source>
</evidence>
<dbReference type="Proteomes" id="UP000267400">
    <property type="component" value="Unassembled WGS sequence"/>
</dbReference>
<accession>A0A3S0R494</accession>
<dbReference type="PROSITE" id="PS51257">
    <property type="entry name" value="PROKAR_LIPOPROTEIN"/>
    <property type="match status" value="1"/>
</dbReference>
<sequence length="514" mass="55884">MHRSRAVGRVTGAALLALLLLAGCAGVPAWREAPSPDRERCRALLTAFDAEVAEASVDDAGRARVAGFPYLRSDRLLASFAPALRHHPDAPRYVDWLGRMRQGDAEARRIEAANLPAPARERLARHTAGKAPAVAANACGDRLLAAELLGPEDGPARSALREAVAAPDHYVDTWRVLGLYPLARVGLSLGYGRWRDAYLSGFDGPFPTRGAARRYAPAVPEGPPLDDEAAARLVRTAPRSPLGLVDLDDETLLRLAAYHAPVFAIETRGHDDRLGAPYWRRGPSGPLPAVDTNHPVADVRLAHTRFGGRVLPQLVYTVWFPARTRRGAFDILGGRLDGVVWRVTLGADGRPLIHDSIHACGCYHLFFPVSPLRRVAVPADHDLREAPLTPAYTPLRSAGQRLVVQLAAVSHYLVGLDTVDGAAGADATYALRLTRQPPRYGRRSLALPGDGRRSLFGPEGIVAGTERLERFILWPAGIRSPGAMRQWGTHATVFVGRRHFDEPFLFEGAFARPR</sequence>
<name>A0A3S0R494_9GAMM</name>
<organism evidence="1 2">
    <name type="scientific">Halomonas nitroreducens</name>
    <dbReference type="NCBI Taxonomy" id="447425"/>
    <lineage>
        <taxon>Bacteria</taxon>
        <taxon>Pseudomonadati</taxon>
        <taxon>Pseudomonadota</taxon>
        <taxon>Gammaproteobacteria</taxon>
        <taxon>Oceanospirillales</taxon>
        <taxon>Halomonadaceae</taxon>
        <taxon>Halomonas</taxon>
    </lineage>
</organism>
<comment type="caution">
    <text evidence="1">The sequence shown here is derived from an EMBL/GenBank/DDBJ whole genome shotgun (WGS) entry which is preliminary data.</text>
</comment>
<proteinExistence type="predicted"/>
<evidence type="ECO:0000313" key="1">
    <source>
        <dbReference type="EMBL" id="RTR06950.1"/>
    </source>
</evidence>
<protein>
    <submittedName>
        <fullName evidence="1">Uncharacterized protein</fullName>
    </submittedName>
</protein>
<keyword evidence="2" id="KW-1185">Reference proteome</keyword>
<dbReference type="AlphaFoldDB" id="A0A3S0R494"/>
<gene>
    <name evidence="1" type="ORF">EKG36_00355</name>
</gene>
<dbReference type="RefSeq" id="WP_126479863.1">
    <property type="nucleotide sequence ID" value="NZ_RXNS01000001.1"/>
</dbReference>
<reference evidence="1 2" key="1">
    <citation type="submission" date="2018-12" db="EMBL/GenBank/DDBJ databases">
        <authorList>
            <person name="Yu L."/>
        </authorList>
    </citation>
    <scope>NUCLEOTIDE SEQUENCE [LARGE SCALE GENOMIC DNA]</scope>
    <source>
        <strain evidence="1 2">11S</strain>
    </source>
</reference>
<dbReference type="EMBL" id="RXNS01000001">
    <property type="protein sequence ID" value="RTR06950.1"/>
    <property type="molecule type" value="Genomic_DNA"/>
</dbReference>